<organism evidence="1 3">
    <name type="scientific">Candidatus Iainarchaeum sp</name>
    <dbReference type="NCBI Taxonomy" id="3101447"/>
    <lineage>
        <taxon>Archaea</taxon>
        <taxon>Candidatus Iainarchaeota</taxon>
        <taxon>Candidatus Iainarchaeia</taxon>
        <taxon>Candidatus Iainarchaeales</taxon>
        <taxon>Candidatus Iainarchaeaceae</taxon>
        <taxon>Candidatus Iainarchaeum</taxon>
    </lineage>
</organism>
<dbReference type="EMBL" id="JAGVWE010000004">
    <property type="protein sequence ID" value="MBS3063178.1"/>
    <property type="molecule type" value="Genomic_DNA"/>
</dbReference>
<dbReference type="EMBL" id="DUGH01000021">
    <property type="protein sequence ID" value="HIH15959.1"/>
    <property type="molecule type" value="Genomic_DNA"/>
</dbReference>
<sequence length="90" mass="10681">MQTVCWTAHAQLRFAEKAAKYGINYGDIEMEVVRQKVRLREPGKDKFKTIFKVLNCFLTVVKVERKNLVHVLTLWESNENEVNKWRKTVK</sequence>
<protein>
    <recommendedName>
        <fullName evidence="4">DUF4258 domain-containing protein</fullName>
    </recommendedName>
</protein>
<evidence type="ECO:0000313" key="1">
    <source>
        <dbReference type="EMBL" id="HIH15959.1"/>
    </source>
</evidence>
<reference evidence="2" key="2">
    <citation type="submission" date="2021-03" db="EMBL/GenBank/DDBJ databases">
        <authorList>
            <person name="Jaffe A."/>
        </authorList>
    </citation>
    <scope>NUCLEOTIDE SEQUENCE</scope>
    <source>
        <strain evidence="2">RIFCSPLOWO2_01_FULL_58_19</strain>
    </source>
</reference>
<evidence type="ECO:0008006" key="4">
    <source>
        <dbReference type="Google" id="ProtNLM"/>
    </source>
</evidence>
<dbReference type="Proteomes" id="UP000678237">
    <property type="component" value="Unassembled WGS sequence"/>
</dbReference>
<evidence type="ECO:0000313" key="2">
    <source>
        <dbReference type="EMBL" id="MBS3063178.1"/>
    </source>
</evidence>
<accession>A0A7J4JHC3</accession>
<evidence type="ECO:0000313" key="3">
    <source>
        <dbReference type="Proteomes" id="UP000564964"/>
    </source>
</evidence>
<comment type="caution">
    <text evidence="1">The sequence shown here is derived from an EMBL/GenBank/DDBJ whole genome shotgun (WGS) entry which is preliminary data.</text>
</comment>
<reference evidence="3" key="1">
    <citation type="journal article" date="2020" name="bioRxiv">
        <title>A rank-normalized archaeal taxonomy based on genome phylogeny resolves widespread incomplete and uneven classifications.</title>
        <authorList>
            <person name="Rinke C."/>
            <person name="Chuvochina M."/>
            <person name="Mussig A.J."/>
            <person name="Chaumeil P.-A."/>
            <person name="Waite D.W."/>
            <person name="Whitman W.B."/>
            <person name="Parks D.H."/>
            <person name="Hugenholtz P."/>
        </authorList>
    </citation>
    <scope>NUCLEOTIDE SEQUENCE [LARGE SCALE GENOMIC DNA]</scope>
</reference>
<name>A0A7J4JHC3_9ARCH</name>
<dbReference type="Proteomes" id="UP000564964">
    <property type="component" value="Unassembled WGS sequence"/>
</dbReference>
<reference evidence="2" key="3">
    <citation type="submission" date="2021-05" db="EMBL/GenBank/DDBJ databases">
        <title>Protein family content uncovers lineage relationships and bacterial pathway maintenance mechanisms in DPANN archaea.</title>
        <authorList>
            <person name="Castelle C.J."/>
            <person name="Meheust R."/>
            <person name="Jaffe A.L."/>
            <person name="Seitz K."/>
            <person name="Gong X."/>
            <person name="Baker B.J."/>
            <person name="Banfield J.F."/>
        </authorList>
    </citation>
    <scope>NUCLEOTIDE SEQUENCE</scope>
    <source>
        <strain evidence="2">RIFCSPLOWO2_01_FULL_58_19</strain>
    </source>
</reference>
<proteinExistence type="predicted"/>
<gene>
    <name evidence="1" type="ORF">HA252_00980</name>
    <name evidence="2" type="ORF">J4203_04850</name>
</gene>
<dbReference type="AlphaFoldDB" id="A0A7J4JHC3"/>